<gene>
    <name evidence="7" type="ORF">SAMN05421823_103123</name>
</gene>
<dbReference type="EMBL" id="FNFO01000003">
    <property type="protein sequence ID" value="SDK62902.1"/>
    <property type="molecule type" value="Genomic_DNA"/>
</dbReference>
<evidence type="ECO:0000256" key="5">
    <source>
        <dbReference type="SAM" id="Phobius"/>
    </source>
</evidence>
<keyword evidence="8" id="KW-1185">Reference proteome</keyword>
<dbReference type="PANTHER" id="PTHR36974:SF1">
    <property type="entry name" value="DOXX FAMILY MEMBRANE PROTEIN"/>
    <property type="match status" value="1"/>
</dbReference>
<feature type="transmembrane region" description="Helical" evidence="5">
    <location>
        <begin position="43"/>
        <end position="61"/>
    </location>
</feature>
<comment type="subcellular location">
    <subcellularLocation>
        <location evidence="1">Membrane</location>
        <topology evidence="1">Multi-pass membrane protein</topology>
    </subcellularLocation>
</comment>
<dbReference type="GO" id="GO:0030416">
    <property type="term" value="P:methylamine metabolic process"/>
    <property type="evidence" value="ECO:0007669"/>
    <property type="project" value="InterPro"/>
</dbReference>
<dbReference type="Proteomes" id="UP000198510">
    <property type="component" value="Unassembled WGS sequence"/>
</dbReference>
<feature type="transmembrane region" description="Helical" evidence="5">
    <location>
        <begin position="68"/>
        <end position="87"/>
    </location>
</feature>
<protein>
    <submittedName>
        <fullName evidence="7">Uncharacterized membrane protein</fullName>
    </submittedName>
</protein>
<dbReference type="OrthoDB" id="327939at2"/>
<keyword evidence="4 5" id="KW-0472">Membrane</keyword>
<name>A0A1G9DGC1_9BACT</name>
<keyword evidence="3 5" id="KW-1133">Transmembrane helix</keyword>
<evidence type="ECO:0000256" key="2">
    <source>
        <dbReference type="ARBA" id="ARBA00022692"/>
    </source>
</evidence>
<dbReference type="PANTHER" id="PTHR36974">
    <property type="entry name" value="MEMBRANE PROTEIN-RELATED"/>
    <property type="match status" value="1"/>
</dbReference>
<reference evidence="7 8" key="1">
    <citation type="submission" date="2016-10" db="EMBL/GenBank/DDBJ databases">
        <authorList>
            <person name="de Groot N.N."/>
        </authorList>
    </citation>
    <scope>NUCLEOTIDE SEQUENCE [LARGE SCALE GENOMIC DNA]</scope>
    <source>
        <strain evidence="7 8">DSM 25186</strain>
    </source>
</reference>
<dbReference type="AlphaFoldDB" id="A0A1G9DGC1"/>
<sequence length="124" mass="13918">MSVAGKVLCYTLGVLFVGAGLNHFLQPALYLNIMPPYLPWHRFLVYLSGVFEVVLGVGVVLPASRRWAAWALILLLIAVFPANVYMAQHAALFPNVPVWALWLRLPLQGVLIAWAYAYTRPRRT</sequence>
<organism evidence="7 8">
    <name type="scientific">Catalinimonas alkaloidigena</name>
    <dbReference type="NCBI Taxonomy" id="1075417"/>
    <lineage>
        <taxon>Bacteria</taxon>
        <taxon>Pseudomonadati</taxon>
        <taxon>Bacteroidota</taxon>
        <taxon>Cytophagia</taxon>
        <taxon>Cytophagales</taxon>
        <taxon>Catalimonadaceae</taxon>
        <taxon>Catalinimonas</taxon>
    </lineage>
</organism>
<accession>A0A1G9DGC1</accession>
<dbReference type="RefSeq" id="WP_089681045.1">
    <property type="nucleotide sequence ID" value="NZ_FNFO01000003.1"/>
</dbReference>
<evidence type="ECO:0000313" key="8">
    <source>
        <dbReference type="Proteomes" id="UP000198510"/>
    </source>
</evidence>
<dbReference type="STRING" id="1075417.SAMN05421823_103123"/>
<proteinExistence type="predicted"/>
<feature type="transmembrane region" description="Helical" evidence="5">
    <location>
        <begin position="7"/>
        <end position="31"/>
    </location>
</feature>
<keyword evidence="2 5" id="KW-0812">Transmembrane</keyword>
<evidence type="ECO:0000256" key="3">
    <source>
        <dbReference type="ARBA" id="ARBA00022989"/>
    </source>
</evidence>
<dbReference type="GO" id="GO:0016020">
    <property type="term" value="C:membrane"/>
    <property type="evidence" value="ECO:0007669"/>
    <property type="project" value="UniProtKB-SubCell"/>
</dbReference>
<evidence type="ECO:0000259" key="6">
    <source>
        <dbReference type="Pfam" id="PF07291"/>
    </source>
</evidence>
<dbReference type="InterPro" id="IPR009908">
    <property type="entry name" value="Methylamine_util_MauE"/>
</dbReference>
<evidence type="ECO:0000256" key="4">
    <source>
        <dbReference type="ARBA" id="ARBA00023136"/>
    </source>
</evidence>
<evidence type="ECO:0000313" key="7">
    <source>
        <dbReference type="EMBL" id="SDK62902.1"/>
    </source>
</evidence>
<feature type="domain" description="Methylamine utilisation protein MauE" evidence="6">
    <location>
        <begin position="2"/>
        <end position="80"/>
    </location>
</feature>
<feature type="transmembrane region" description="Helical" evidence="5">
    <location>
        <begin position="99"/>
        <end position="118"/>
    </location>
</feature>
<evidence type="ECO:0000256" key="1">
    <source>
        <dbReference type="ARBA" id="ARBA00004141"/>
    </source>
</evidence>
<dbReference type="Pfam" id="PF07291">
    <property type="entry name" value="MauE"/>
    <property type="match status" value="1"/>
</dbReference>